<proteinExistence type="inferred from homology"/>
<reference evidence="5" key="3">
    <citation type="submission" date="2021-06" db="EMBL/GenBank/DDBJ databases">
        <authorList>
            <consortium name="NCBI Pathogen Detection Project"/>
        </authorList>
    </citation>
    <scope>NUCLEOTIDE SEQUENCE</scope>
    <source>
        <strain evidence="5">HN1000</strain>
    </source>
</reference>
<dbReference type="PATRIC" id="fig|1496.897.peg.2665"/>
<evidence type="ECO:0000313" key="5">
    <source>
        <dbReference type="EMBL" id="HBH1543221.1"/>
    </source>
</evidence>
<reference evidence="3" key="1">
    <citation type="submission" date="2014-07" db="EMBL/GenBank/DDBJ databases">
        <authorList>
            <person name="Monot Marc"/>
        </authorList>
    </citation>
    <scope>NUCLEOTIDE SEQUENCE</scope>
    <source>
        <strain evidence="4">7032994</strain>
    </source>
</reference>
<evidence type="ECO:0000313" key="3">
    <source>
        <dbReference type="EMBL" id="CDS86025.1"/>
    </source>
</evidence>
<name>A0A031WIR8_CLODI</name>
<organism evidence="3">
    <name type="scientific">Clostridioides difficile</name>
    <name type="common">Peptoclostridium difficile</name>
    <dbReference type="NCBI Taxonomy" id="1496"/>
    <lineage>
        <taxon>Bacteria</taxon>
        <taxon>Bacillati</taxon>
        <taxon>Bacillota</taxon>
        <taxon>Clostridia</taxon>
        <taxon>Peptostreptococcales</taxon>
        <taxon>Peptostreptococcaceae</taxon>
        <taxon>Clostridioides</taxon>
    </lineage>
</organism>
<dbReference type="SUPFAM" id="SSF50475">
    <property type="entry name" value="FMN-binding split barrel"/>
    <property type="match status" value="1"/>
</dbReference>
<dbReference type="PANTHER" id="PTHR43567:SF5">
    <property type="entry name" value="HYPOTHETICAL CYTOSOLIC PROTEIN"/>
    <property type="match status" value="1"/>
</dbReference>
<dbReference type="InterPro" id="IPR052174">
    <property type="entry name" value="Flavoredoxin"/>
</dbReference>
<accession>A0A031WIR8</accession>
<dbReference type="GO" id="GO:0010181">
    <property type="term" value="F:FMN binding"/>
    <property type="evidence" value="ECO:0007669"/>
    <property type="project" value="InterPro"/>
</dbReference>
<gene>
    <name evidence="3" type="ORF">BN1096_520604</name>
    <name evidence="4" type="ORF">BN1097_630008</name>
    <name evidence="5" type="ORF">KRM00_002743</name>
</gene>
<sequence>MSDFKEILAEEIKNNPFGLIGKDWTLITAENEGKVNTMTASWGGLGVMWGKDVAFVVIRPQRYTKEFIDNTDKFSLTFFDEDFRKELSYCGKVSGREEDKISQIGFNIEHLNDTPYFKEAKMAIICKKMYSQKLEPQCFIAEGIDGRWYPQKDYHTLYIAEITNVLVKED</sequence>
<feature type="domain" description="Flavin reductase like" evidence="2">
    <location>
        <begin position="24"/>
        <end position="170"/>
    </location>
</feature>
<reference evidence="5" key="2">
    <citation type="journal article" date="2018" name="Genome Biol.">
        <title>SKESA: strategic k-mer extension for scrupulous assemblies.</title>
        <authorList>
            <person name="Souvorov A."/>
            <person name="Agarwala R."/>
            <person name="Lipman D.J."/>
        </authorList>
    </citation>
    <scope>NUCLEOTIDE SEQUENCE</scope>
    <source>
        <strain evidence="5">HN1000</strain>
    </source>
</reference>
<dbReference type="EMBL" id="DAEPXK010000032">
    <property type="protein sequence ID" value="HBH1543221.1"/>
    <property type="molecule type" value="Genomic_DNA"/>
</dbReference>
<dbReference type="Pfam" id="PF01613">
    <property type="entry name" value="Flavin_Reduct"/>
    <property type="match status" value="1"/>
</dbReference>
<dbReference type="GO" id="GO:0016646">
    <property type="term" value="F:oxidoreductase activity, acting on the CH-NH group of donors, NAD or NADP as acceptor"/>
    <property type="evidence" value="ECO:0007669"/>
    <property type="project" value="UniProtKB-ARBA"/>
</dbReference>
<dbReference type="InterPro" id="IPR012349">
    <property type="entry name" value="Split_barrel_FMN-bd"/>
</dbReference>
<dbReference type="RefSeq" id="WP_021364588.1">
    <property type="nucleotide sequence ID" value="NZ_AP031492.1"/>
</dbReference>
<dbReference type="EMBL" id="LK932402">
    <property type="protein sequence ID" value="CDS87350.1"/>
    <property type="molecule type" value="Genomic_DNA"/>
</dbReference>
<dbReference type="Proteomes" id="UP000878956">
    <property type="component" value="Unassembled WGS sequence"/>
</dbReference>
<protein>
    <submittedName>
        <fullName evidence="5">Flavin reductase family protein</fullName>
    </submittedName>
</protein>
<dbReference type="InterPro" id="IPR002563">
    <property type="entry name" value="Flavin_Rdtase-like_dom"/>
</dbReference>
<comment type="similarity">
    <text evidence="1">Belongs to the flavoredoxin family.</text>
</comment>
<dbReference type="AlphaFoldDB" id="A0A031WIR8"/>
<evidence type="ECO:0000256" key="1">
    <source>
        <dbReference type="ARBA" id="ARBA00038054"/>
    </source>
</evidence>
<evidence type="ECO:0000313" key="4">
    <source>
        <dbReference type="EMBL" id="CDS87350.1"/>
    </source>
</evidence>
<dbReference type="EMBL" id="LK932505">
    <property type="protein sequence ID" value="CDS86025.1"/>
    <property type="molecule type" value="Genomic_DNA"/>
</dbReference>
<dbReference type="PANTHER" id="PTHR43567">
    <property type="entry name" value="FLAVOREDOXIN-RELATED-RELATED"/>
    <property type="match status" value="1"/>
</dbReference>
<dbReference type="Gene3D" id="2.30.110.10">
    <property type="entry name" value="Electron Transport, Fmn-binding Protein, Chain A"/>
    <property type="match status" value="1"/>
</dbReference>
<evidence type="ECO:0000259" key="2">
    <source>
        <dbReference type="Pfam" id="PF01613"/>
    </source>
</evidence>